<name>A0ABP0RIY4_9DINO</name>
<comment type="caution">
    <text evidence="2">The sequence shown here is derived from an EMBL/GenBank/DDBJ whole genome shotgun (WGS) entry which is preliminary data.</text>
</comment>
<keyword evidence="3" id="KW-1185">Reference proteome</keyword>
<sequence length="463" mass="52664">MEFLRILDEYRLKCEDEGNYAEAERASKQLDNLRKQEMKRQVKALKARQISERQDIQVAHNMQFAEFNSAWDKYLDDYDRMAQEYIKQMTERHAKELRDFQEEMHQKMVAKPPKFSKELLEWRRRQHMLAKSKQYAEAQKVKKIADMMESKERSKMDNDYESTFSAKEAKVRSQQQAELNALLKRIDVRRKEHLAQRSLDSKRLLQRNRNVQSVLASKQSVEERVARNEIKTRLSRPRNGLFGSNPAPAQPSKASSSPKRLANTSDAAAAVSTPDAADDNFFLTGDGRYGTRAGDTAGSGRGGWCALSRLRRRGARGAQPAREMMLRTWSNAVRGRGVAGGSVGRGQGLGWSAARASASERSNLAALRRQEDGIVRPGSGGVLQSSWAEYRRGFKGRVSAKKKAWMKREGLWSDSPPTVSPDPEIFEAQQRVFGYHAHNSGGKERRKAKTAEKSSNRRAWISR</sequence>
<feature type="compositionally biased region" description="Low complexity" evidence="1">
    <location>
        <begin position="246"/>
        <end position="271"/>
    </location>
</feature>
<dbReference type="Proteomes" id="UP001642464">
    <property type="component" value="Unassembled WGS sequence"/>
</dbReference>
<organism evidence="2 3">
    <name type="scientific">Durusdinium trenchii</name>
    <dbReference type="NCBI Taxonomy" id="1381693"/>
    <lineage>
        <taxon>Eukaryota</taxon>
        <taxon>Sar</taxon>
        <taxon>Alveolata</taxon>
        <taxon>Dinophyceae</taxon>
        <taxon>Suessiales</taxon>
        <taxon>Symbiodiniaceae</taxon>
        <taxon>Durusdinium</taxon>
    </lineage>
</organism>
<evidence type="ECO:0000313" key="3">
    <source>
        <dbReference type="Proteomes" id="UP001642464"/>
    </source>
</evidence>
<accession>A0ABP0RIY4</accession>
<feature type="compositionally biased region" description="Basic and acidic residues" evidence="1">
    <location>
        <begin position="220"/>
        <end position="232"/>
    </location>
</feature>
<dbReference type="EMBL" id="CAXAMM010041397">
    <property type="protein sequence ID" value="CAK9099216.1"/>
    <property type="molecule type" value="Genomic_DNA"/>
</dbReference>
<evidence type="ECO:0000313" key="2">
    <source>
        <dbReference type="EMBL" id="CAK9099216.1"/>
    </source>
</evidence>
<dbReference type="PANTHER" id="PTHR47026:SF2">
    <property type="entry name" value="FLAGELLAR ASSOCIATED PROTEIN"/>
    <property type="match status" value="1"/>
</dbReference>
<dbReference type="PANTHER" id="PTHR47026">
    <property type="entry name" value="PIGMENTOSA GTPASE REGULATOR-LIKE PROTEIN, PUTATIVE-RELATED"/>
    <property type="match status" value="1"/>
</dbReference>
<feature type="region of interest" description="Disordered" evidence="1">
    <location>
        <begin position="435"/>
        <end position="463"/>
    </location>
</feature>
<proteinExistence type="predicted"/>
<evidence type="ECO:0000256" key="1">
    <source>
        <dbReference type="SAM" id="MobiDB-lite"/>
    </source>
</evidence>
<reference evidence="2 3" key="1">
    <citation type="submission" date="2024-02" db="EMBL/GenBank/DDBJ databases">
        <authorList>
            <person name="Chen Y."/>
            <person name="Shah S."/>
            <person name="Dougan E. K."/>
            <person name="Thang M."/>
            <person name="Chan C."/>
        </authorList>
    </citation>
    <scope>NUCLEOTIDE SEQUENCE [LARGE SCALE GENOMIC DNA]</scope>
</reference>
<feature type="region of interest" description="Disordered" evidence="1">
    <location>
        <begin position="215"/>
        <end position="271"/>
    </location>
</feature>
<gene>
    <name evidence="2" type="ORF">SCF082_LOCUS46469</name>
</gene>
<protein>
    <submittedName>
        <fullName evidence="2">Uncharacterized protein</fullName>
    </submittedName>
</protein>